<evidence type="ECO:0000313" key="2">
    <source>
        <dbReference type="EMBL" id="ABF40954.1"/>
    </source>
</evidence>
<accession>Q1IQ96</accession>
<keyword evidence="3" id="KW-1185">Reference proteome</keyword>
<keyword evidence="1" id="KW-1133">Transmembrane helix</keyword>
<organism evidence="2 3">
    <name type="scientific">Koribacter versatilis (strain Ellin345)</name>
    <dbReference type="NCBI Taxonomy" id="204669"/>
    <lineage>
        <taxon>Bacteria</taxon>
        <taxon>Pseudomonadati</taxon>
        <taxon>Acidobacteriota</taxon>
        <taxon>Terriglobia</taxon>
        <taxon>Terriglobales</taxon>
        <taxon>Candidatus Korobacteraceae</taxon>
        <taxon>Candidatus Korobacter</taxon>
    </lineage>
</organism>
<keyword evidence="1" id="KW-0472">Membrane</keyword>
<protein>
    <submittedName>
        <fullName evidence="2">Uncharacterized protein</fullName>
    </submittedName>
</protein>
<reference evidence="2 3" key="1">
    <citation type="journal article" date="2009" name="Appl. Environ. Microbiol.">
        <title>Three genomes from the phylum Acidobacteria provide insight into the lifestyles of these microorganisms in soils.</title>
        <authorList>
            <person name="Ward N.L."/>
            <person name="Challacombe J.F."/>
            <person name="Janssen P.H."/>
            <person name="Henrissat B."/>
            <person name="Coutinho P.M."/>
            <person name="Wu M."/>
            <person name="Xie G."/>
            <person name="Haft D.H."/>
            <person name="Sait M."/>
            <person name="Badger J."/>
            <person name="Barabote R.D."/>
            <person name="Bradley B."/>
            <person name="Brettin T.S."/>
            <person name="Brinkac L.M."/>
            <person name="Bruce D."/>
            <person name="Creasy T."/>
            <person name="Daugherty S.C."/>
            <person name="Davidsen T.M."/>
            <person name="DeBoy R.T."/>
            <person name="Detter J.C."/>
            <person name="Dodson R.J."/>
            <person name="Durkin A.S."/>
            <person name="Ganapathy A."/>
            <person name="Gwinn-Giglio M."/>
            <person name="Han C.S."/>
            <person name="Khouri H."/>
            <person name="Kiss H."/>
            <person name="Kothari S.P."/>
            <person name="Madupu R."/>
            <person name="Nelson K.E."/>
            <person name="Nelson W.C."/>
            <person name="Paulsen I."/>
            <person name="Penn K."/>
            <person name="Ren Q."/>
            <person name="Rosovitz M.J."/>
            <person name="Selengut J.D."/>
            <person name="Shrivastava S."/>
            <person name="Sullivan S.A."/>
            <person name="Tapia R."/>
            <person name="Thompson L.S."/>
            <person name="Watkins K.L."/>
            <person name="Yang Q."/>
            <person name="Yu C."/>
            <person name="Zafar N."/>
            <person name="Zhou L."/>
            <person name="Kuske C.R."/>
        </authorList>
    </citation>
    <scope>NUCLEOTIDE SEQUENCE [LARGE SCALE GENOMIC DNA]</scope>
    <source>
        <strain evidence="2 3">Ellin345</strain>
    </source>
</reference>
<proteinExistence type="predicted"/>
<dbReference type="EMBL" id="CP000360">
    <property type="protein sequence ID" value="ABF40954.1"/>
    <property type="molecule type" value="Genomic_DNA"/>
</dbReference>
<gene>
    <name evidence="2" type="ordered locus">Acid345_1953</name>
</gene>
<dbReference type="HOGENOM" id="CLU_2493847_0_0_0"/>
<dbReference type="EnsemblBacteria" id="ABF40954">
    <property type="protein sequence ID" value="ABF40954"/>
    <property type="gene ID" value="Acid345_1953"/>
</dbReference>
<keyword evidence="1" id="KW-0812">Transmembrane</keyword>
<feature type="transmembrane region" description="Helical" evidence="1">
    <location>
        <begin position="52"/>
        <end position="74"/>
    </location>
</feature>
<name>Q1IQ96_KORVE</name>
<dbReference type="AlphaFoldDB" id="Q1IQ96"/>
<dbReference type="STRING" id="204669.Acid345_1953"/>
<feature type="transmembrane region" description="Helical" evidence="1">
    <location>
        <begin position="27"/>
        <end position="46"/>
    </location>
</feature>
<evidence type="ECO:0000256" key="1">
    <source>
        <dbReference type="SAM" id="Phobius"/>
    </source>
</evidence>
<dbReference type="Proteomes" id="UP000002432">
    <property type="component" value="Chromosome"/>
</dbReference>
<dbReference type="KEGG" id="aba:Acid345_1953"/>
<evidence type="ECO:0000313" key="3">
    <source>
        <dbReference type="Proteomes" id="UP000002432"/>
    </source>
</evidence>
<dbReference type="RefSeq" id="WP_011522755.1">
    <property type="nucleotide sequence ID" value="NC_008009.1"/>
</dbReference>
<sequence length="86" mass="9882">MSREKHSKYQADKPKPEPFLTPERKKLYLLMAVVDGVLFLAIIVVAKWRFVPLYPTAPALAFIAVVFNYALMFLKRDVLMNTGKKP</sequence>